<keyword evidence="3" id="KW-1185">Reference proteome</keyword>
<keyword evidence="2" id="KW-0378">Hydrolase</keyword>
<dbReference type="Gene3D" id="3.40.50.1820">
    <property type="entry name" value="alpha/beta hydrolase"/>
    <property type="match status" value="1"/>
</dbReference>
<dbReference type="Proteomes" id="UP001622557">
    <property type="component" value="Chromosome"/>
</dbReference>
<dbReference type="GO" id="GO:0016787">
    <property type="term" value="F:hydrolase activity"/>
    <property type="evidence" value="ECO:0007669"/>
    <property type="project" value="UniProtKB-KW"/>
</dbReference>
<dbReference type="SUPFAM" id="SSF53474">
    <property type="entry name" value="alpha/beta-Hydrolases"/>
    <property type="match status" value="1"/>
</dbReference>
<accession>A0ABZ1KXM0</accession>
<sequence length="62" mass="6675">MAGNITPCEFWKRPAEAPTVLDNDVPALLVAATADPRTPYTGAEAVHEQWPNSRLLTVSGAR</sequence>
<dbReference type="InterPro" id="IPR029058">
    <property type="entry name" value="AB_hydrolase_fold"/>
</dbReference>
<evidence type="ECO:0000313" key="2">
    <source>
        <dbReference type="EMBL" id="WTQ85335.1"/>
    </source>
</evidence>
<dbReference type="InterPro" id="IPR013595">
    <property type="entry name" value="Pept_S33_TAP-like_C"/>
</dbReference>
<dbReference type="EMBL" id="CP108164">
    <property type="protein sequence ID" value="WTQ85335.1"/>
    <property type="molecule type" value="Genomic_DNA"/>
</dbReference>
<dbReference type="Pfam" id="PF08386">
    <property type="entry name" value="Abhydrolase_4"/>
    <property type="match status" value="1"/>
</dbReference>
<protein>
    <submittedName>
        <fullName evidence="2">Alpha/beta hydrolase</fullName>
    </submittedName>
</protein>
<name>A0ABZ1KXM0_STRAH</name>
<proteinExistence type="predicted"/>
<reference evidence="2 3" key="1">
    <citation type="submission" date="2022-10" db="EMBL/GenBank/DDBJ databases">
        <title>The complete genomes of actinobacterial strains from the NBC collection.</title>
        <authorList>
            <person name="Joergensen T.S."/>
            <person name="Alvarez Arevalo M."/>
            <person name="Sterndorff E.B."/>
            <person name="Faurdal D."/>
            <person name="Vuksanovic O."/>
            <person name="Mourched A.-S."/>
            <person name="Charusanti P."/>
            <person name="Shaw S."/>
            <person name="Blin K."/>
            <person name="Weber T."/>
        </authorList>
    </citation>
    <scope>NUCLEOTIDE SEQUENCE [LARGE SCALE GENOMIC DNA]</scope>
    <source>
        <strain evidence="2 3">NBC_00156</strain>
    </source>
</reference>
<evidence type="ECO:0000313" key="3">
    <source>
        <dbReference type="Proteomes" id="UP001622557"/>
    </source>
</evidence>
<organism evidence="2 3">
    <name type="scientific">Streptomyces achromogenes</name>
    <dbReference type="NCBI Taxonomy" id="67255"/>
    <lineage>
        <taxon>Bacteria</taxon>
        <taxon>Bacillati</taxon>
        <taxon>Actinomycetota</taxon>
        <taxon>Actinomycetes</taxon>
        <taxon>Kitasatosporales</taxon>
        <taxon>Streptomycetaceae</taxon>
        <taxon>Streptomyces</taxon>
    </lineage>
</organism>
<dbReference type="RefSeq" id="WP_405453792.1">
    <property type="nucleotide sequence ID" value="NZ_CP108164.1"/>
</dbReference>
<dbReference type="GeneID" id="97285919"/>
<gene>
    <name evidence="2" type="ORF">OG350_35780</name>
</gene>
<evidence type="ECO:0000259" key="1">
    <source>
        <dbReference type="Pfam" id="PF08386"/>
    </source>
</evidence>
<feature type="domain" description="Peptidase S33 tripeptidyl aminopeptidase-like C-terminal" evidence="1">
    <location>
        <begin position="6"/>
        <end position="61"/>
    </location>
</feature>